<keyword evidence="3 5" id="KW-0378">Hydrolase</keyword>
<dbReference type="CDD" id="cd00555">
    <property type="entry name" value="Maf"/>
    <property type="match status" value="1"/>
</dbReference>
<evidence type="ECO:0000256" key="4">
    <source>
        <dbReference type="ARBA" id="ARBA00023080"/>
    </source>
</evidence>
<dbReference type="RefSeq" id="WP_309202857.1">
    <property type="nucleotide sequence ID" value="NZ_CP133548.1"/>
</dbReference>
<dbReference type="KEGG" id="plei:Q9312_02030"/>
<protein>
    <recommendedName>
        <fullName evidence="5">7-methyl-GTP pyrophosphatase</fullName>
        <shortName evidence="5">m(7)GTP pyrophosphatase</shortName>
        <ecNumber evidence="5">3.6.1.-</ecNumber>
    </recommendedName>
</protein>
<evidence type="ECO:0000313" key="6">
    <source>
        <dbReference type="EMBL" id="WMS87713.1"/>
    </source>
</evidence>
<feature type="site" description="Important for substrate specificity" evidence="5">
    <location>
        <position position="160"/>
    </location>
</feature>
<organism evidence="6 7">
    <name type="scientific">Pleionea litopenaei</name>
    <dbReference type="NCBI Taxonomy" id="3070815"/>
    <lineage>
        <taxon>Bacteria</taxon>
        <taxon>Pseudomonadati</taxon>
        <taxon>Pseudomonadota</taxon>
        <taxon>Gammaproteobacteria</taxon>
        <taxon>Oceanospirillales</taxon>
        <taxon>Pleioneaceae</taxon>
        <taxon>Pleionea</taxon>
    </lineage>
</organism>
<keyword evidence="2 5" id="KW-0963">Cytoplasm</keyword>
<comment type="subcellular location">
    <subcellularLocation>
        <location evidence="1 5">Cytoplasm</location>
    </subcellularLocation>
</comment>
<dbReference type="PIRSF" id="PIRSF006305">
    <property type="entry name" value="Maf"/>
    <property type="match status" value="1"/>
</dbReference>
<sequence length="204" mass="22295">MFNMNLILASSSTYRAQLLRQLRLKAQSIAPNIDEKPVNGEDPKQLATRLAAEKAAAVITQIGRLEEPSIVIASDQVAYCNHKMLGKPHTAENAIAQLTDMSNKTAEFYTSLFMQNTQTQQTFTHLDVTKVNFRTLTSQEIKNYVALESPFDCAGSFKCEGLGISLFNSIETHDPSALVGLPLISVTKGLINLGLNPLLIGNAE</sequence>
<evidence type="ECO:0000313" key="7">
    <source>
        <dbReference type="Proteomes" id="UP001239782"/>
    </source>
</evidence>
<gene>
    <name evidence="6" type="ORF">Q9312_02030</name>
</gene>
<accession>A0AA51X713</accession>
<dbReference type="AlphaFoldDB" id="A0AA51X713"/>
<dbReference type="PANTHER" id="PTHR43213">
    <property type="entry name" value="BIFUNCTIONAL DTTP/UTP PYROPHOSPHATASE/METHYLTRANSFERASE PROTEIN-RELATED"/>
    <property type="match status" value="1"/>
</dbReference>
<comment type="similarity">
    <text evidence="5">Belongs to the Maf family. YceF subfamily.</text>
</comment>
<dbReference type="PANTHER" id="PTHR43213:SF10">
    <property type="entry name" value="7-METHYL-GTP PYROPHOSPHATASE"/>
    <property type="match status" value="1"/>
</dbReference>
<dbReference type="GO" id="GO:0047429">
    <property type="term" value="F:nucleoside triphosphate diphosphatase activity"/>
    <property type="evidence" value="ECO:0007669"/>
    <property type="project" value="InterPro"/>
</dbReference>
<dbReference type="InterPro" id="IPR003697">
    <property type="entry name" value="Maf-like"/>
</dbReference>
<dbReference type="Pfam" id="PF02545">
    <property type="entry name" value="Maf"/>
    <property type="match status" value="1"/>
</dbReference>
<dbReference type="EC" id="3.6.1.-" evidence="5"/>
<comment type="function">
    <text evidence="5">Nucleoside triphosphate pyrophosphatase that hydrolyzes 7-methyl-GTP (m(7)GTP). May have a dual role in cell division arrest and in preventing the incorporation of modified nucleotides into cellular nucleic acids.</text>
</comment>
<proteinExistence type="inferred from homology"/>
<dbReference type="Gene3D" id="3.90.950.10">
    <property type="match status" value="1"/>
</dbReference>
<feature type="active site" description="Proton acceptor" evidence="5">
    <location>
        <position position="75"/>
    </location>
</feature>
<name>A0AA51X713_9GAMM</name>
<dbReference type="InterPro" id="IPR029001">
    <property type="entry name" value="ITPase-like_fam"/>
</dbReference>
<dbReference type="GO" id="GO:0009117">
    <property type="term" value="P:nucleotide metabolic process"/>
    <property type="evidence" value="ECO:0007669"/>
    <property type="project" value="UniProtKB-KW"/>
</dbReference>
<keyword evidence="7" id="KW-1185">Reference proteome</keyword>
<dbReference type="NCBIfam" id="TIGR00172">
    <property type="entry name" value="maf"/>
    <property type="match status" value="1"/>
</dbReference>
<dbReference type="GO" id="GO:0005737">
    <property type="term" value="C:cytoplasm"/>
    <property type="evidence" value="ECO:0007669"/>
    <property type="project" value="UniProtKB-SubCell"/>
</dbReference>
<reference evidence="6 7" key="1">
    <citation type="submission" date="2023-08" db="EMBL/GenBank/DDBJ databases">
        <title>Pleionea litopenaei sp. nov., isolated from stomach of juvenile Litopenaeus vannamei.</title>
        <authorList>
            <person name="Rho A.M."/>
            <person name="Hwang C.Y."/>
        </authorList>
    </citation>
    <scope>NUCLEOTIDE SEQUENCE [LARGE SCALE GENOMIC DNA]</scope>
    <source>
        <strain evidence="6 7">HL-JVS1</strain>
    </source>
</reference>
<keyword evidence="4 5" id="KW-0546">Nucleotide metabolism</keyword>
<comment type="cofactor">
    <cofactor evidence="5">
        <name>a divalent metal cation</name>
        <dbReference type="ChEBI" id="CHEBI:60240"/>
    </cofactor>
</comment>
<evidence type="ECO:0000256" key="5">
    <source>
        <dbReference type="HAMAP-Rule" id="MF_00528"/>
    </source>
</evidence>
<evidence type="ECO:0000256" key="3">
    <source>
        <dbReference type="ARBA" id="ARBA00022801"/>
    </source>
</evidence>
<feature type="site" description="Important for substrate specificity" evidence="5">
    <location>
        <position position="14"/>
    </location>
</feature>
<evidence type="ECO:0000256" key="2">
    <source>
        <dbReference type="ARBA" id="ARBA00022490"/>
    </source>
</evidence>
<dbReference type="HAMAP" id="MF_00528">
    <property type="entry name" value="Maf"/>
    <property type="match status" value="1"/>
</dbReference>
<dbReference type="SUPFAM" id="SSF52972">
    <property type="entry name" value="ITPase-like"/>
    <property type="match status" value="1"/>
</dbReference>
<comment type="catalytic activity">
    <reaction evidence="5">
        <text>N(7)-methyl-GTP + H2O = N(7)-methyl-GMP + diphosphate + H(+)</text>
        <dbReference type="Rhea" id="RHEA:58744"/>
        <dbReference type="ChEBI" id="CHEBI:15377"/>
        <dbReference type="ChEBI" id="CHEBI:15378"/>
        <dbReference type="ChEBI" id="CHEBI:33019"/>
        <dbReference type="ChEBI" id="CHEBI:58285"/>
        <dbReference type="ChEBI" id="CHEBI:87133"/>
    </reaction>
</comment>
<feature type="site" description="Important for substrate specificity" evidence="5">
    <location>
        <position position="76"/>
    </location>
</feature>
<dbReference type="Proteomes" id="UP001239782">
    <property type="component" value="Chromosome"/>
</dbReference>
<dbReference type="EMBL" id="CP133548">
    <property type="protein sequence ID" value="WMS87713.1"/>
    <property type="molecule type" value="Genomic_DNA"/>
</dbReference>
<evidence type="ECO:0000256" key="1">
    <source>
        <dbReference type="ARBA" id="ARBA00004496"/>
    </source>
</evidence>
<comment type="caution">
    <text evidence="5">Lacks conserved residue(s) required for the propagation of feature annotation.</text>
</comment>